<gene>
    <name evidence="2" type="ORF">PQU98_05790</name>
</gene>
<keyword evidence="1" id="KW-0812">Transmembrane</keyword>
<evidence type="ECO:0000256" key="1">
    <source>
        <dbReference type="SAM" id="Phobius"/>
    </source>
</evidence>
<dbReference type="InterPro" id="IPR008523">
    <property type="entry name" value="DUF805"/>
</dbReference>
<reference evidence="2 3" key="1">
    <citation type="submission" date="2023-01" db="EMBL/GenBank/DDBJ databases">
        <title>Novel species of the genus Asticcacaulis isolated from rivers.</title>
        <authorList>
            <person name="Lu H."/>
        </authorList>
    </citation>
    <scope>NUCLEOTIDE SEQUENCE [LARGE SCALE GENOMIC DNA]</scope>
    <source>
        <strain evidence="2 3">LKC15W</strain>
    </source>
</reference>
<feature type="transmembrane region" description="Helical" evidence="1">
    <location>
        <begin position="134"/>
        <end position="152"/>
    </location>
</feature>
<dbReference type="Proteomes" id="UP001218579">
    <property type="component" value="Unassembled WGS sequence"/>
</dbReference>
<dbReference type="EMBL" id="JAQQKV010000001">
    <property type="protein sequence ID" value="MDC7675628.1"/>
    <property type="molecule type" value="Genomic_DNA"/>
</dbReference>
<evidence type="ECO:0000313" key="2">
    <source>
        <dbReference type="EMBL" id="MDC7675628.1"/>
    </source>
</evidence>
<feature type="transmembrane region" description="Helical" evidence="1">
    <location>
        <begin position="102"/>
        <end position="122"/>
    </location>
</feature>
<evidence type="ECO:0000313" key="3">
    <source>
        <dbReference type="Proteomes" id="UP001218579"/>
    </source>
</evidence>
<proteinExistence type="predicted"/>
<keyword evidence="3" id="KW-1185">Reference proteome</keyword>
<protein>
    <submittedName>
        <fullName evidence="2">DUF805 domain-containing protein</fullName>
    </submittedName>
</protein>
<keyword evidence="1" id="KW-1133">Transmembrane helix</keyword>
<dbReference type="PANTHER" id="PTHR34980:SF2">
    <property type="entry name" value="INNER MEMBRANE PROTEIN YHAH-RELATED"/>
    <property type="match status" value="1"/>
</dbReference>
<dbReference type="PANTHER" id="PTHR34980">
    <property type="entry name" value="INNER MEMBRANE PROTEIN-RELATED-RELATED"/>
    <property type="match status" value="1"/>
</dbReference>
<accession>A0ABT5HHA6</accession>
<name>A0ABT5HHA6_9CAUL</name>
<dbReference type="RefSeq" id="WP_272743953.1">
    <property type="nucleotide sequence ID" value="NZ_JAQQKV010000001.1"/>
</dbReference>
<comment type="caution">
    <text evidence="2">The sequence shown here is derived from an EMBL/GenBank/DDBJ whole genome shotgun (WGS) entry which is preliminary data.</text>
</comment>
<organism evidence="2 3">
    <name type="scientific">Asticcacaulis machinosus</name>
    <dbReference type="NCBI Taxonomy" id="2984211"/>
    <lineage>
        <taxon>Bacteria</taxon>
        <taxon>Pseudomonadati</taxon>
        <taxon>Pseudomonadota</taxon>
        <taxon>Alphaproteobacteria</taxon>
        <taxon>Caulobacterales</taxon>
        <taxon>Caulobacteraceae</taxon>
        <taxon>Asticcacaulis</taxon>
    </lineage>
</organism>
<keyword evidence="1" id="KW-0472">Membrane</keyword>
<feature type="transmembrane region" description="Helical" evidence="1">
    <location>
        <begin position="6"/>
        <end position="29"/>
    </location>
</feature>
<feature type="transmembrane region" description="Helical" evidence="1">
    <location>
        <begin position="71"/>
        <end position="96"/>
    </location>
</feature>
<sequence>MLAVFLIVLVGLPVGGAAVIIFLCALPFLRKLQKTSNRFGAQSPTATIVQAGTAGFTRAFDFKGRANRLDFFTFAIVVGILCGLSLLAAVILAYMARENPTWWSAAPLLTIPLLAIPSLSVAVRRLHDVNQSGWWLLLLLVFGYFILLYWFLQPPQTDEVAVGEVFV</sequence>
<dbReference type="Pfam" id="PF05656">
    <property type="entry name" value="DUF805"/>
    <property type="match status" value="1"/>
</dbReference>